<sequence length="47" mass="5306">MVAEIDAFKNGGFGWKLFLQDRVLNSQSFKYFQTLMSSSLPCIQGCV</sequence>
<name>A0A3P6FPT4_BRAOL</name>
<reference evidence="2" key="1">
    <citation type="submission" date="2018-11" db="EMBL/GenBank/DDBJ databases">
        <authorList>
            <consortium name="Genoscope - CEA"/>
            <person name="William W."/>
        </authorList>
    </citation>
    <scope>NUCLEOTIDE SEQUENCE</scope>
</reference>
<gene>
    <name evidence="1" type="ORF">BOLC4T25434H</name>
    <name evidence="2" type="ORF">BOLC6T35656H</name>
</gene>
<organism evidence="2">
    <name type="scientific">Brassica oleracea</name>
    <name type="common">Wild cabbage</name>
    <dbReference type="NCBI Taxonomy" id="3712"/>
    <lineage>
        <taxon>Eukaryota</taxon>
        <taxon>Viridiplantae</taxon>
        <taxon>Streptophyta</taxon>
        <taxon>Embryophyta</taxon>
        <taxon>Tracheophyta</taxon>
        <taxon>Spermatophyta</taxon>
        <taxon>Magnoliopsida</taxon>
        <taxon>eudicotyledons</taxon>
        <taxon>Gunneridae</taxon>
        <taxon>Pentapetalae</taxon>
        <taxon>rosids</taxon>
        <taxon>malvids</taxon>
        <taxon>Brassicales</taxon>
        <taxon>Brassicaceae</taxon>
        <taxon>Brassiceae</taxon>
        <taxon>Brassica</taxon>
    </lineage>
</organism>
<evidence type="ECO:0000313" key="1">
    <source>
        <dbReference type="EMBL" id="VDD10000.1"/>
    </source>
</evidence>
<evidence type="ECO:0000313" key="2">
    <source>
        <dbReference type="EMBL" id="VDD60203.1"/>
    </source>
</evidence>
<protein>
    <submittedName>
        <fullName evidence="2">Uncharacterized protein</fullName>
    </submittedName>
</protein>
<dbReference type="EMBL" id="LR031880">
    <property type="protein sequence ID" value="VDD60203.1"/>
    <property type="molecule type" value="Genomic_DNA"/>
</dbReference>
<accession>A0A3P6FPT4</accession>
<dbReference type="AlphaFoldDB" id="A0A3P6FPT4"/>
<dbReference type="EMBL" id="LR031873">
    <property type="protein sequence ID" value="VDD10000.1"/>
    <property type="molecule type" value="Genomic_DNA"/>
</dbReference>
<proteinExistence type="predicted"/>